<evidence type="ECO:0000256" key="1">
    <source>
        <dbReference type="ARBA" id="ARBA00004434"/>
    </source>
</evidence>
<accession>A0A8C4R632</accession>
<evidence type="ECO:0000256" key="3">
    <source>
        <dbReference type="ARBA" id="ARBA00016324"/>
    </source>
</evidence>
<comment type="similarity">
    <text evidence="2 13">Belongs to the UQCRQ/QCR8 family.</text>
</comment>
<dbReference type="GO" id="GO:0006122">
    <property type="term" value="P:mitochondrial electron transport, ubiquinol to cytochrome c"/>
    <property type="evidence" value="ECO:0007669"/>
    <property type="project" value="UniProtKB-UniRule"/>
</dbReference>
<keyword evidence="11" id="KW-0472">Membrane</keyword>
<name>A0A8C4R632_EPTBU</name>
<keyword evidence="4 13" id="KW-0813">Transport</keyword>
<proteinExistence type="inferred from homology"/>
<dbReference type="FunFam" id="1.20.5.210:FF:000001">
    <property type="entry name" value="Cytochrome b-c1 complex subunit 8"/>
    <property type="match status" value="1"/>
</dbReference>
<dbReference type="OMA" id="PKMYEND"/>
<dbReference type="Ensembl" id="ENSEBUT00000025307.1">
    <property type="protein sequence ID" value="ENSEBUP00000024731.1"/>
    <property type="gene ID" value="ENSEBUG00000015266.1"/>
</dbReference>
<evidence type="ECO:0000256" key="5">
    <source>
        <dbReference type="ARBA" id="ARBA00022660"/>
    </source>
</evidence>
<keyword evidence="7 13" id="KW-0999">Mitochondrion inner membrane</keyword>
<evidence type="ECO:0000256" key="10">
    <source>
        <dbReference type="ARBA" id="ARBA00023128"/>
    </source>
</evidence>
<dbReference type="Gene3D" id="1.20.5.210">
    <property type="entry name" value="Cytochrome b-c1 complex subunit 8"/>
    <property type="match status" value="1"/>
</dbReference>
<comment type="function">
    <text evidence="13">Component of the ubiquinol-cytochrome c oxidoreductase, a multisubunit transmembrane complex that is part of the mitochondrial electron transport chain which drives oxidative phosphorylation. The complex plays an important role in the uptake of multiple carbon sources present in different host niches.</text>
</comment>
<dbReference type="Proteomes" id="UP000694388">
    <property type="component" value="Unplaced"/>
</dbReference>
<dbReference type="SUPFAM" id="SSF81508">
    <property type="entry name" value="Ubiquinone-binding protein QP-C of cytochrome bc1 complex (Ubiquinol-cytochrome c reductase)"/>
    <property type="match status" value="1"/>
</dbReference>
<evidence type="ECO:0000256" key="8">
    <source>
        <dbReference type="ARBA" id="ARBA00022982"/>
    </source>
</evidence>
<dbReference type="PANTHER" id="PTHR12119:SF2">
    <property type="entry name" value="CYTOCHROME B-C1 COMPLEX SUBUNIT 8"/>
    <property type="match status" value="1"/>
</dbReference>
<comment type="subcellular location">
    <subcellularLocation>
        <location evidence="1 13">Mitochondrion inner membrane</location>
        <topology evidence="1 13">Single-pass membrane protein</topology>
    </subcellularLocation>
</comment>
<dbReference type="GeneTree" id="ENSGT00390000004029"/>
<reference evidence="14" key="1">
    <citation type="submission" date="2025-08" db="UniProtKB">
        <authorList>
            <consortium name="Ensembl"/>
        </authorList>
    </citation>
    <scope>IDENTIFICATION</scope>
</reference>
<evidence type="ECO:0000313" key="14">
    <source>
        <dbReference type="Ensembl" id="ENSEBUP00000024731.1"/>
    </source>
</evidence>
<comment type="subunit">
    <text evidence="12 13">Component of the ubiquinol-cytochrome c oxidoreductase (cytochrome b-c1 complex, complex III, CIII), a multisubunit enzyme composed of 11 subunits. The complex is composed of 3 respiratory subunits cytochrome b, cytochrome c1 and Rieske protein UQCRFS1, 2 core protein subunits UQCRC1/QCR1 and UQCRC2/QCR2, and 6 low-molecular weight protein subunits UQCRH/QCR6, UQCRB/QCR7, UQCRQ/QCR8, UQCR10/QCR9, UQCR11/QCR10 and subunit 9, the cleavage product of Rieske protein UQCRFS1. The complex exists as an obligatory dimer and forms supercomplexes (SCs) in the inner mitochondrial membrane with NADH-ubiquinone oxidoreductase (complex I, CI) and cytochrome c oxidase (complex IV, CIV), resulting in different assemblies (supercomplex SCI(1)III(2)IV(1) and megacomplex MCI(2)III(2)IV(2)). Interacts with UQCC6.</text>
</comment>
<dbReference type="Pfam" id="PF02939">
    <property type="entry name" value="UcrQ"/>
    <property type="match status" value="1"/>
</dbReference>
<evidence type="ECO:0000256" key="6">
    <source>
        <dbReference type="ARBA" id="ARBA00022692"/>
    </source>
</evidence>
<dbReference type="InterPro" id="IPR004205">
    <property type="entry name" value="Cyt_bc1_su8"/>
</dbReference>
<evidence type="ECO:0000256" key="2">
    <source>
        <dbReference type="ARBA" id="ARBA00007668"/>
    </source>
</evidence>
<dbReference type="InterPro" id="IPR036642">
    <property type="entry name" value="Cyt_bc1_su8_sf"/>
</dbReference>
<evidence type="ECO:0000256" key="12">
    <source>
        <dbReference type="ARBA" id="ARBA00047105"/>
    </source>
</evidence>
<evidence type="ECO:0000256" key="4">
    <source>
        <dbReference type="ARBA" id="ARBA00022448"/>
    </source>
</evidence>
<sequence>MGKTFGQLAYIRHIITFSLSPFEQRAFPNFFSNGFPNLVRRFRGQIFRIGPPFALLYIAFDWTTKTHQALLRKNPADYINDE</sequence>
<evidence type="ECO:0000256" key="9">
    <source>
        <dbReference type="ARBA" id="ARBA00022989"/>
    </source>
</evidence>
<organism evidence="14 15">
    <name type="scientific">Eptatretus burgeri</name>
    <name type="common">Inshore hagfish</name>
    <dbReference type="NCBI Taxonomy" id="7764"/>
    <lineage>
        <taxon>Eukaryota</taxon>
        <taxon>Metazoa</taxon>
        <taxon>Chordata</taxon>
        <taxon>Craniata</taxon>
        <taxon>Vertebrata</taxon>
        <taxon>Cyclostomata</taxon>
        <taxon>Myxini</taxon>
        <taxon>Myxiniformes</taxon>
        <taxon>Myxinidae</taxon>
        <taxon>Eptatretinae</taxon>
        <taxon>Eptatretus</taxon>
    </lineage>
</organism>
<evidence type="ECO:0000256" key="11">
    <source>
        <dbReference type="ARBA" id="ARBA00023136"/>
    </source>
</evidence>
<keyword evidence="9" id="KW-1133">Transmembrane helix</keyword>
<keyword evidence="10 13" id="KW-0496">Mitochondrion</keyword>
<evidence type="ECO:0000256" key="13">
    <source>
        <dbReference type="RuleBase" id="RU368118"/>
    </source>
</evidence>
<reference evidence="14" key="2">
    <citation type="submission" date="2025-09" db="UniProtKB">
        <authorList>
            <consortium name="Ensembl"/>
        </authorList>
    </citation>
    <scope>IDENTIFICATION</scope>
</reference>
<keyword evidence="6" id="KW-0812">Transmembrane</keyword>
<evidence type="ECO:0000313" key="15">
    <source>
        <dbReference type="Proteomes" id="UP000694388"/>
    </source>
</evidence>
<dbReference type="PANTHER" id="PTHR12119">
    <property type="entry name" value="UBIQUINOL-CYTOCHROME C REDUCTASE COMPLEX UBIQUINONE-BINDING PROTEIN QP-C"/>
    <property type="match status" value="1"/>
</dbReference>
<keyword evidence="15" id="KW-1185">Reference proteome</keyword>
<keyword evidence="5 13" id="KW-0679">Respiratory chain</keyword>
<dbReference type="GO" id="GO:0045275">
    <property type="term" value="C:respiratory chain complex III"/>
    <property type="evidence" value="ECO:0007669"/>
    <property type="project" value="UniProtKB-UniRule"/>
</dbReference>
<dbReference type="AlphaFoldDB" id="A0A8C4R632"/>
<evidence type="ECO:0000256" key="7">
    <source>
        <dbReference type="ARBA" id="ARBA00022792"/>
    </source>
</evidence>
<keyword evidence="8 13" id="KW-0249">Electron transport</keyword>
<protein>
    <recommendedName>
        <fullName evidence="3 13">Cytochrome b-c1 complex subunit 8</fullName>
    </recommendedName>
    <alternativeName>
        <fullName evidence="13">Complex III subunit 8</fullName>
    </alternativeName>
</protein>
<dbReference type="GO" id="GO:0005743">
    <property type="term" value="C:mitochondrial inner membrane"/>
    <property type="evidence" value="ECO:0007669"/>
    <property type="project" value="UniProtKB-SubCell"/>
</dbReference>